<organism evidence="2 3">
    <name type="scientific">Histidinibacterium aquaticum</name>
    <dbReference type="NCBI Taxonomy" id="2613962"/>
    <lineage>
        <taxon>Bacteria</taxon>
        <taxon>Pseudomonadati</taxon>
        <taxon>Pseudomonadota</taxon>
        <taxon>Alphaproteobacteria</taxon>
        <taxon>Rhodobacterales</taxon>
        <taxon>Paracoccaceae</taxon>
        <taxon>Histidinibacterium</taxon>
    </lineage>
</organism>
<dbReference type="AlphaFoldDB" id="A0A5J5GC06"/>
<dbReference type="Proteomes" id="UP000326554">
    <property type="component" value="Unassembled WGS sequence"/>
</dbReference>
<feature type="region of interest" description="Disordered" evidence="1">
    <location>
        <begin position="54"/>
        <end position="85"/>
    </location>
</feature>
<sequence length="85" mass="9404">MRDELDPKGLIAEAYRIEGIAAEECRSIFFDWALSLPDGQDPREAVTVMLERHGQEGHPMTAVLREGASEPLRRGRRGGASGRRG</sequence>
<name>A0A5J5GC06_9RHOB</name>
<dbReference type="RefSeq" id="WP_150446592.1">
    <property type="nucleotide sequence ID" value="NZ_VYQE01000006.1"/>
</dbReference>
<comment type="caution">
    <text evidence="2">The sequence shown here is derived from an EMBL/GenBank/DDBJ whole genome shotgun (WGS) entry which is preliminary data.</text>
</comment>
<proteinExistence type="predicted"/>
<keyword evidence="3" id="KW-1185">Reference proteome</keyword>
<accession>A0A5J5GC06</accession>
<evidence type="ECO:0000256" key="1">
    <source>
        <dbReference type="SAM" id="MobiDB-lite"/>
    </source>
</evidence>
<evidence type="ECO:0000313" key="3">
    <source>
        <dbReference type="Proteomes" id="UP000326554"/>
    </source>
</evidence>
<dbReference type="EMBL" id="VYQE01000006">
    <property type="protein sequence ID" value="KAA9005686.1"/>
    <property type="molecule type" value="Genomic_DNA"/>
</dbReference>
<gene>
    <name evidence="2" type="ORF">F3S47_17455</name>
</gene>
<protein>
    <submittedName>
        <fullName evidence="2">Uncharacterized protein</fullName>
    </submittedName>
</protein>
<reference evidence="2 3" key="1">
    <citation type="submission" date="2019-09" db="EMBL/GenBank/DDBJ databases">
        <authorList>
            <person name="Park J.-S."/>
            <person name="Choi H.-J."/>
        </authorList>
    </citation>
    <scope>NUCLEOTIDE SEQUENCE [LARGE SCALE GENOMIC DNA]</scope>
    <source>
        <strain evidence="2 3">176SS1-4</strain>
    </source>
</reference>
<evidence type="ECO:0000313" key="2">
    <source>
        <dbReference type="EMBL" id="KAA9005686.1"/>
    </source>
</evidence>